<sequence length="291" mass="32389">MSELPTIPVRLRVHLAHATVQAIAEEVGADILHIKGPAVDPALRPEGRASADADVLVHPAHLKRLLAGLERHGWQQVTTLRSGGLVEHSTNWYHGELGQVDVHLRFPGIQVTPEQAFDLLWKDRGVQEVAHRACVVPRLAAQRLVLLLHAARDMRSYADDVTAAWTNASGSEREEVRALARQFDAEVALAAATGQLEGCRDRPEYELWRLYADGMMTTSGFRRMRAEIKARPAGYRMVHVRVIAYAVSAVVRVPQRLTVQLARKPTMSEIRAGYVALLRRGADVVRPRTRL</sequence>
<dbReference type="GO" id="GO:0016740">
    <property type="term" value="F:transferase activity"/>
    <property type="evidence" value="ECO:0007669"/>
    <property type="project" value="UniProtKB-KW"/>
</dbReference>
<comment type="caution">
    <text evidence="1">The sequence shown here is derived from an EMBL/GenBank/DDBJ whole genome shotgun (WGS) entry which is preliminary data.</text>
</comment>
<evidence type="ECO:0000313" key="2">
    <source>
        <dbReference type="Proteomes" id="UP000320085"/>
    </source>
</evidence>
<dbReference type="InterPro" id="IPR039498">
    <property type="entry name" value="NTP_transf_5"/>
</dbReference>
<proteinExistence type="predicted"/>
<organism evidence="1 2">
    <name type="scientific">Humibacillus xanthopallidus</name>
    <dbReference type="NCBI Taxonomy" id="412689"/>
    <lineage>
        <taxon>Bacteria</taxon>
        <taxon>Bacillati</taxon>
        <taxon>Actinomycetota</taxon>
        <taxon>Actinomycetes</taxon>
        <taxon>Micrococcales</taxon>
        <taxon>Intrasporangiaceae</taxon>
        <taxon>Humibacillus</taxon>
    </lineage>
</organism>
<dbReference type="OrthoDB" id="3782133at2"/>
<evidence type="ECO:0000313" key="1">
    <source>
        <dbReference type="EMBL" id="TQN48801.1"/>
    </source>
</evidence>
<gene>
    <name evidence="1" type="ORF">FHX52_1948</name>
</gene>
<dbReference type="Pfam" id="PF14907">
    <property type="entry name" value="NTP_transf_5"/>
    <property type="match status" value="1"/>
</dbReference>
<protein>
    <submittedName>
        <fullName evidence="1">Putative nucleotidyltransferase-like protein</fullName>
    </submittedName>
</protein>
<reference evidence="1 2" key="1">
    <citation type="submission" date="2019-06" db="EMBL/GenBank/DDBJ databases">
        <title>Sequencing the genomes of 1000 actinobacteria strains.</title>
        <authorList>
            <person name="Klenk H.-P."/>
        </authorList>
    </citation>
    <scope>NUCLEOTIDE SEQUENCE [LARGE SCALE GENOMIC DNA]</scope>
    <source>
        <strain evidence="1 2">DSM 21776</strain>
    </source>
</reference>
<dbReference type="RefSeq" id="WP_141821688.1">
    <property type="nucleotide sequence ID" value="NZ_BAAAQC010000022.1"/>
</dbReference>
<dbReference type="Proteomes" id="UP000320085">
    <property type="component" value="Unassembled WGS sequence"/>
</dbReference>
<dbReference type="EMBL" id="VFQF01000001">
    <property type="protein sequence ID" value="TQN48801.1"/>
    <property type="molecule type" value="Genomic_DNA"/>
</dbReference>
<name>A0A543PXM9_9MICO</name>
<accession>A0A543PXM9</accession>
<keyword evidence="1" id="KW-0808">Transferase</keyword>
<dbReference type="AlphaFoldDB" id="A0A543PXM9"/>